<dbReference type="InterPro" id="IPR029052">
    <property type="entry name" value="Metallo-depent_PP-like"/>
</dbReference>
<keyword evidence="5" id="KW-1185">Reference proteome</keyword>
<dbReference type="PANTHER" id="PTHR10161">
    <property type="entry name" value="TARTRATE-RESISTANT ACID PHOSPHATASE TYPE 5"/>
    <property type="match status" value="1"/>
</dbReference>
<dbReference type="Pfam" id="PF00149">
    <property type="entry name" value="Metallophos"/>
    <property type="match status" value="1"/>
</dbReference>
<sequence>MKSSYQRIFDIYNISFIICFFLLFNKSYADYKSNGTINPEAATPYPKIFKENYNVKKLDFLVIGDWGYKGNGTGQASVAAAMKNWAKWNNSQFVINVGDNFYQIDDNDYDGIQSVDDPKFKTYWLDVYTGRLADIPWFTVAGNHDWYANVSALLDYYWLKDNRFFIPSLYYVRKSTFGRSKTEVAWIHIDTDPFAYFYGNLTDKNELKANLATMNIETSDQLEGKLSWIEEQLKAVQDIKWIFVVGHHGLVGDCSNVYYLPRLRPLFEKYRVTAYFAGHNHVLEMESTNATSHVTYFTSGAGGKFDLKGCKGATWGSPGGTMGFLHVSIEDGCDQLYYEFVNATTAGQTPQVVKQGYINARTDNV</sequence>
<protein>
    <submittedName>
        <fullName evidence="4">Metallo-dependent phosphatase</fullName>
    </submittedName>
</protein>
<dbReference type="Gene3D" id="3.60.21.10">
    <property type="match status" value="1"/>
</dbReference>
<evidence type="ECO:0000313" key="5">
    <source>
        <dbReference type="Proteomes" id="UP000439903"/>
    </source>
</evidence>
<evidence type="ECO:0000256" key="1">
    <source>
        <dbReference type="ARBA" id="ARBA00022729"/>
    </source>
</evidence>
<evidence type="ECO:0000259" key="3">
    <source>
        <dbReference type="Pfam" id="PF00149"/>
    </source>
</evidence>
<reference evidence="4 5" key="1">
    <citation type="journal article" date="2019" name="Environ. Microbiol.">
        <title>At the nexus of three kingdoms: the genome of the mycorrhizal fungus Gigaspora margarita provides insights into plant, endobacterial and fungal interactions.</title>
        <authorList>
            <person name="Venice F."/>
            <person name="Ghignone S."/>
            <person name="Salvioli di Fossalunga A."/>
            <person name="Amselem J."/>
            <person name="Novero M."/>
            <person name="Xianan X."/>
            <person name="Sedzielewska Toro K."/>
            <person name="Morin E."/>
            <person name="Lipzen A."/>
            <person name="Grigoriev I.V."/>
            <person name="Henrissat B."/>
            <person name="Martin F.M."/>
            <person name="Bonfante P."/>
        </authorList>
    </citation>
    <scope>NUCLEOTIDE SEQUENCE [LARGE SCALE GENOMIC DNA]</scope>
    <source>
        <strain evidence="4 5">BEG34</strain>
    </source>
</reference>
<dbReference type="OrthoDB" id="411211at2759"/>
<dbReference type="GO" id="GO:0016787">
    <property type="term" value="F:hydrolase activity"/>
    <property type="evidence" value="ECO:0007669"/>
    <property type="project" value="UniProtKB-KW"/>
</dbReference>
<dbReference type="SUPFAM" id="SSF56300">
    <property type="entry name" value="Metallo-dependent phosphatases"/>
    <property type="match status" value="1"/>
</dbReference>
<comment type="caution">
    <text evidence="4">The sequence shown here is derived from an EMBL/GenBank/DDBJ whole genome shotgun (WGS) entry which is preliminary data.</text>
</comment>
<evidence type="ECO:0000256" key="2">
    <source>
        <dbReference type="ARBA" id="ARBA00022801"/>
    </source>
</evidence>
<dbReference type="InterPro" id="IPR004843">
    <property type="entry name" value="Calcineurin-like_PHP"/>
</dbReference>
<proteinExistence type="predicted"/>
<gene>
    <name evidence="4" type="ORF">F8M41_004130</name>
</gene>
<dbReference type="InterPro" id="IPR051558">
    <property type="entry name" value="Metallophosphoesterase_PAP"/>
</dbReference>
<accession>A0A8H3XCQ7</accession>
<feature type="domain" description="Calcineurin-like phosphoesterase" evidence="3">
    <location>
        <begin position="60"/>
        <end position="282"/>
    </location>
</feature>
<keyword evidence="2" id="KW-0378">Hydrolase</keyword>
<dbReference type="Proteomes" id="UP000439903">
    <property type="component" value="Unassembled WGS sequence"/>
</dbReference>
<dbReference type="PANTHER" id="PTHR10161:SF14">
    <property type="entry name" value="TARTRATE-RESISTANT ACID PHOSPHATASE TYPE 5"/>
    <property type="match status" value="1"/>
</dbReference>
<organism evidence="4 5">
    <name type="scientific">Gigaspora margarita</name>
    <dbReference type="NCBI Taxonomy" id="4874"/>
    <lineage>
        <taxon>Eukaryota</taxon>
        <taxon>Fungi</taxon>
        <taxon>Fungi incertae sedis</taxon>
        <taxon>Mucoromycota</taxon>
        <taxon>Glomeromycotina</taxon>
        <taxon>Glomeromycetes</taxon>
        <taxon>Diversisporales</taxon>
        <taxon>Gigasporaceae</taxon>
        <taxon>Gigaspora</taxon>
    </lineage>
</organism>
<dbReference type="EMBL" id="WTPW01001372">
    <property type="protein sequence ID" value="KAF0439685.1"/>
    <property type="molecule type" value="Genomic_DNA"/>
</dbReference>
<keyword evidence="1" id="KW-0732">Signal</keyword>
<evidence type="ECO:0000313" key="4">
    <source>
        <dbReference type="EMBL" id="KAF0439685.1"/>
    </source>
</evidence>
<dbReference type="AlphaFoldDB" id="A0A8H3XCQ7"/>
<name>A0A8H3XCQ7_GIGMA</name>